<dbReference type="SMART" id="SM01294">
    <property type="entry name" value="PKS_PP_betabranch"/>
    <property type="match status" value="4"/>
</dbReference>
<dbReference type="InterPro" id="IPR036736">
    <property type="entry name" value="ACP-like_sf"/>
</dbReference>
<dbReference type="InterPro" id="IPR020841">
    <property type="entry name" value="PKS_Beta-ketoAc_synthase_dom"/>
</dbReference>
<evidence type="ECO:0000259" key="9">
    <source>
        <dbReference type="PROSITE" id="PS52004"/>
    </source>
</evidence>
<dbReference type="Proteomes" id="UP001304298">
    <property type="component" value="Unassembled WGS sequence"/>
</dbReference>
<dbReference type="Pfam" id="PF18369">
    <property type="entry name" value="PKS_DE"/>
    <property type="match status" value="5"/>
</dbReference>
<evidence type="ECO:0000256" key="6">
    <source>
        <dbReference type="ARBA" id="ARBA00023268"/>
    </source>
</evidence>
<dbReference type="InterPro" id="IPR032821">
    <property type="entry name" value="PKS_assoc"/>
</dbReference>
<evidence type="ECO:0000256" key="4">
    <source>
        <dbReference type="ARBA" id="ARBA00022679"/>
    </source>
</evidence>
<feature type="domain" description="Carrier" evidence="8">
    <location>
        <begin position="2921"/>
        <end position="2999"/>
    </location>
</feature>
<dbReference type="Gene3D" id="3.40.50.720">
    <property type="entry name" value="NAD(P)-binding Rossmann-like Domain"/>
    <property type="match status" value="5"/>
</dbReference>
<dbReference type="Pfam" id="PF08659">
    <property type="entry name" value="KR"/>
    <property type="match status" value="5"/>
</dbReference>
<dbReference type="NCBIfam" id="NF045894">
    <property type="entry name" value="PKS_plus_SDR"/>
    <property type="match status" value="5"/>
</dbReference>
<sequence>MPDESKYLEYLKRLTADLRTARRQLRDVEERDTEPIAVVAMSCRFPGGVRSPEDLWELVTTGGDAISDFPGDRGWQLEPGPGGRVPQGGFLYDAPKFDAGFFGISPREALAVDPQQRVLLEVAWEVFERAGIPADAFRGSDTGVFIGAASSQYGAGSGAELAGLAGHLLTGNATSVVSGRLAYTFGLEGPAVTVDTACSSSLVSLHLAVHALRTGECSMALAGGVTVMAHQGTFVAFDSQQGLSPDGRCKAFAGAADGTGWAEGAGILLLERLSDARRNGHDVLAVVRGTAVNSDGASNGLTAPHGPSQRRVIRQALANARLSAAHVDLLEAHGTGTKLGDPIEAQALLATYGQEREPGLPLWLGSLKSNLGHAQAAAGVGGVIKLVEALRHAKMPRTLHVDEPTPHVDWASGEVELLTSERDWPETGRPRRAAVSGFGISGTNAHAILEEAPEPVSEDTEDVVVLPPRPLPSPLPVLVSARSAEALRALAGDFVTHLTARPELRLADVAFSTAAGRSSLEHRAVLLADDRDALLTGLTALAGDTPAPGLVRGVTAVRGRLAFLFTGQGSQRAGAGRELYDAFPEFAAAVDEICAAFESHLDRPLKTVLFDETGLLDRTEYTQAALFTLEVALFRLLAHLGVTPDFLIGHSIGELAAAHVAGVWSLADAVTLVAARGRLMQALPSGGAMVAIQATEDEVAEYLSDRVSIAAVNGPEAIVVSGDEDAVLAVVEQFAGRKTKRLTVSHAFHSPRMDGMLDEFRAVAASLTYSAPVIPIVSNVTGAPATAAELADPEYWVRHVRQAVRFADGMRALTAKGVTTFLELGPDGVLSALGRESAGPDAVFAAVLRAGRPESGSALAALAAVHVHGVAVNWPVLFEGTRRVELPTYPFQREHYWIEPSGSAPATTAEDAGFWQAVETGDPAALAATLDPGNTDLASSLGDVLPALASWRDRRREESTVDGWRYRISWTPQPTAAAELSGTWLVVGAPEMFGDAVVEALTAHGARVRWIADPTELRGNRTGGSGLAGVSGLAGDPADPTELSAGLADPTDLSGESFTGVLSLLALDETPDPAHPGLTTGLTSTIELIQALGITAPLWLATSGAVATGRADRAVSPVQAQVWGLGRVLGLEEPGRWGGLVDLPAELDARAGARLAAVLADAGEDQVAVRASGVFARRLVRVPATPVRSWTPRGTVLITGGTGALGAQVARRLAATGAERLVLTGRRGLDAPGAAELRDELTALGVDVVVAACDVADRDALAALLAEHPVTSVFHAAGATGSAPLHETSLAGFAELVRAKVVGAANLDELAGDVDAFVLFSSIAGVWGSGGQAAYAAANAHLDALAEQRRSRGLAATAISWGPWAGGGMVEGDGEQQLRRRGLPPMAAEPALAALAGALDGDETTVTVADVTWASFAPGFAAARPRPLLAELPEAVAALTGGPARTESGAGVELRARLAAQPSEKDALGVLVGIVRAGIAAVLGFTSVADVRDDRPLADLGFDSLTAVELRDLLATETGLNLPASLVFDCPTPELLAAHLHAELIGDAPVATVVSTSTVDDPIAIVAMSCRYPGGVTSPEDLWRLVEGGVDGIGPFPADRGWDLDALYDPDPDNPGTSYTREGGFLPAVGGFDAAFFGISPREALAMDPQQRVLLETAWEAFERAGINPRSVRGSRSGVFVGSNGQDYAALLMRSGDAGEGYLATGNAAAVVSGRLAYTFGLEGPALTVDTACSSSLVALHLAAQALRNGECELALAGGVTVMTTPTAFAEFSRQRGLAADGRCKSFAAAADGTGWGEGAGLLLLERLSDAQRNGHPVLALVAGSAVNSDGTSNGLTAPNGPAQQNVIRQALGAAGLTTSDVDTVEAHGTGTVLGDPIEAQALLATYGRDRDGEPLWLGSLKSNIGHTQAAAGVGGVIKAVLAMRHGVLPRTLHVDAPSPHVDWTSGAVELLTEARAWPETGRPRRAGVSSFGVGGTNAHTIIEQAPATEPALDRGAQPSLAPIVLSARTPEALRAQAAALTVDADLGDLAFSLATSRAALEHRAVVTGETVEDVERGLRALAEDRSDAALVRGEAGGGLAFLFTGQGSQRAGMGRELYDAHPVFADALDAVCAEFDTHLDRPLRTILFEDSELLDQTAYTQAALFAVEVALFRLVESWGLRPDFLAGHSIGELAAAHVAGVLSLADAVTLVAARGRLMQALPEGGAMVAIQATEDEVVPHLTERVSIAALNGPNATVVSGDEDAVLAVAAHFADRKTKRLTVSHAFHSPLMDPMLDEFRAVARSLTFAPPRIPIVAGDVTDPEHWVRHVRDAVRFADGMRTLEASGVTTFLELGPDGVLSAMGQDCVADGTFAPLLRSGRPERDTVATALATAYAHGAKIDWTALFAGADVRRIDLPTYPFEHTTFWPEPAIAQVEGTEDAGFWQAVETGDADALAATLDLPAGSLADVLPALAGYRRRGQEKSTVDSWRYRIDWLPVPSDTTPELSGRWLLAGPDALGVTAALTAHGAEVEPLTPEALDGPVAGVVSLLSLDERDGLAATLDLVQTLAAHEVAAPLWLVTSGAVGTGRADRPRSATQAMTWGFGRVVGLEYPQHGGGLIDLDTTLDERAATRFARVLADGTEDQVAIRATGVFGRRLAHAAPATTAWTPRGTVLVTGGTGALGAHVARHLAAEGAERLVLTSRRGLDAPGAAELRDELAESGVDVVVAACDVADRDALAALLAEHPVNAVVHAAGAGDPARLADLTRDGLEAVVEAKVAGAANLDELLWDTELDAFVLFSSIAGVWGSGGQAAYAAANAYLDALAEQRRARGVTATAIAWGPWAEGGMVGAEAEADLRRRGLPALAPDLAVTALTCGDTAVVVADVDWARFAPGYQLARPRPLIGDLPEVRALDTAPAAGDRPALVARLAPLAAAERQRALLDVVRAEAALALGHTGPDAPAAVPPARAFRDLGFDSLTAVDLRTRLATATGLRLPASLAFDHPNSEALARMLDTELFGTVHSGVEPPGATTSADDDPIVVVAMSCRLPGGVRSPEDLWDLVVSGGDAVTEFPADRGWDLGALYHPDPAHPGTSYARTGGFLHDAGDFDPAFFGISPREALSMDPQQRLLLETSWEAFERAGIPAESVRGSRTGVFVGSNSQDYATLLMVARQDAEGYVATGNAASVVSGRLAYTFGLEGPAATIDTACSSSLVAVHWAAQALRAGECSLALAGGALVMATPGTFIEFSRQRGLAADGRCKAFADAADGTGWGEGAGMLLLERLSDARRNGHPVLAVLRGSAINSDGASNGLTAPNGPAQQRVIRQALAAAGLSTSDVDVVEAHGTGTTLGDPIEAQAVLATYGRDRDGEPLLLGSLKSNIGHTQAAAGVAGMMKMILAMRHGTVPKTLHVDAPSSQVDWTAGAVELVTEARPWPEVGRARRAAVSSFGMSGTNAHVVLEEAPPADQALAVPVPMAPWTLSAHTAEALREQATRLLTHLDTDGWEPADVAYSLATTRSRQPHRAAVLGTDRETLLAGLAALAAGEPSALTGVAGEGRLAFLFTGQGSQRAGMGRELYSAHPVFADALDAVCAEFDTHLDRPLRTVLFEDSALLDQTAYTQAALFALEVALFRLVEHYGLRPDFLAGHSVGELAAAHVAGVLSLADAVTLVAARARLMQALPEGGAMVAIQATEDEVTPHLTGRVSIAALNGPASTVLSGDEDAVLAVVAQFADRKTKRLTVSHAFHSPLMDPMLDEFRAVAETLTYTEPKIPILAGDVTDPGYWVRHVREAVRFADAMRALEAAGVTTYLELGPDGVLSALGQDCVADAVFAPVLRSGRSEEQAFAHALGQAHVRGHVPDWGTVLAGARRIDLPTYAFQNRRYWPEVELPNGFEATSGDAEFWSVVEADDVASLAETLAITEHDAETLLPALANWRRSGQETSTVDSWRYRITWQPLTDLPAPVLSGTWLLLAPAGHPLAGVLTRYGADTVVVEPAAREALAVEIAGAVWEREITGVLSLVTADDPATASAQLLDVLRALGDADVAAPLWVATEGAVSTGRADRVRAAGQAAAWGLGRVAGLELPQRWGGLVDLPEVLDERAGARLAGVLAGPEDQVAVRGSGVHVRRLVRAERSTKDVWTPRGTVLVTGGTGALGAQVARWAAENGAERLVLTSRSGLAAPGAEALRDELGVDVVIAACDVTDRDAVAALIAEYPVDAVVHAAGVDRPTPLADGDAGEFADVLAAKVAGAANLDAVLGETALDAFVLFASISGTWGSGGQGAYSAANAYLDALAQTRRDRGLTATAVAWGPWDGGGMASRGDAADQLRRRGLEPMSATLAVRALASAVGAGETALVVADVDWARFAPSFAAARPRPLLDTIPEVAAALAGDEETAETSEFARQLAGLAGAERERVLLDLVRTHAAAVLGHSGVSEVEPGKAFRELGFDSLTAVELRNALGTATGLRLPATLVFDHPTPSVLATHLATQLLGGEVVARAAVSTVRDADDPIAIVAMSCRYPGGVRSPEDLWRLVAEGRDAVSEMPADRGWDLDALYDPDPESEGTSYAREGGFLHDAAEFDAGFFGISPREALGMDPQQRLLLEITWEAFERAGIDPKSVRGTEVGVFAGTNSQDYAALLMTAPQGAEGHVATGNSASVVSGRLAYTFGLEGPAVTVDTACSSSLVALHLAAQALRNGECSLALAGGALVMATPGTFVEFSRQRGLAPDGRCKAFAAAADGTGWGEGAGMLLLERLSDARRHGHPVLALVRGTAINQDGASNGLTAPSGPAQQRVIRQALANAGLSTSDVDAVEAHGTGTVLGDPIEAQAVLATYGQDRVEPLFLGSLKSNIGHTQAAAGVGGIIKMVQAMQHGVLPKTLHVDEPSPHVDWTAGAVSLLTEAHDWPVVDRPRRAAVSSFGMSGTNAHAVIEQAPDFTADAQPVGRVPLLVSGTDAEAVRAQARRLLAHWDAAPQVTPAELAVASATSRAALPARAALLATGRDELHAALGALGRGEAGLSTVTGTASGGRLAFLFTGQGSQRAGMGRELYTAFPVFADALDAVCAEFDSHLDRPLRTVVFEDSALLDQTAYTQAALFAVEVALFRLLEHWGLRPDFLAGHSIGELAAAHVAGVLSLADAVTLVAARGRLMQALPSGGAMVAIQATEDEVTPCLSDRVAIAALNGPASTVISGDEAEVLAVAARFADRKTKRLTVSHAFHSPLMDPMLDEFRAVARSLTFAPPRIPIVAGEVTDPEYWVRHVREAVRFVDGMRTLEAAGVTTFLELGPDGVLTALAQDCVAGGVFAPVLRGDRPEEDTLVAAVATAHVHGVSPDWTAVAGGRGAHVDLPTYAFQRRRFWPEAAAPAAPVAGTEAERAFWTAVENADLGRLTGTLALTGDEPFSEVLPALSAWRRQQHTESTVDGWRYRTTWQPWTDLGEPTLSGTWLVSDGDPAVADAVTRAGADVVRITLDDTLAAQLTDVGEVAGVLAGLTEDDGDLAMPGSVKAALTAIQAGVDAPLWVLTSGAVSTGRADRLRNATQAMVWGLGRVAALELPQRWGGLIDLPEDFDERTGARLTAILTGGSEDQVAVRGSGVYVRRLVRAPRPVTTSWTPRGTVLVTGGTGALGAEVARWAAQSGAERLVLTSRRGLDAPGAGQLRDELAESGVDVVIAACDVADRDAVTALLAEYPVDAVVHTAGVDLPTDLTTVDTEAFAGVLSAKVLGAAHLDSLAGDVDAFVLFSSISGVWGAGGQAAYSAANAYLDALAQSRRDRGVPATAVAWGPWAGGGMASRGDATSHLRRRGVTPMRPEAAIAALAQAVNQEPAVVVADVDWTRFAPSFASVRPRPLLDGVPEARAALVAAEAGPVTGDDTFRTRLAGMGRAEQDRTLVALVRAEAAAVLGHDGAAAIEPGRAFKDLGFDSLTAVELRNRLTAATGVRLPATLVFDHPNTTALAASLRAELVGETVAAAVETVSTVDDDPIAIVAMSCRYPGGVRSPEDLWHLVADGVDAVSEFPADRGWDLGALYDPSQEAPGTSYAKEGGFLNGAADFDPAFFGISPREALAMDPQQRLLLETSWEAFERAGIPPEAFRGSRTGVFAGTNSQDYAALLFGAAENTEGYVATSNAASVVSGRLSYTFGLEGPALTVDTACSSSLVAVHLAAQALRQGECELALAGGVLVMATPGTFIEFSRQRALSSDGRCKAFAEAADGTGWGEGVGMLLLERLSDAQRNGHPVLAIVRGSAINQDGASNGLTAPNGPAQQRVIRQALTSAGLSTSDVDAVEGHGTGTTLGDPIEAQALLATYGQDRETPLLLGSLKSNIGHTQAAAGVGGIIKMVQAMQHGLLPKTLHVDEPSSKVDWTEGAVELLTEAREWPSVDRPRRAGISSFGMSGTNAHVILEQAPETPAATASETRPALMPWVLSARSAPALRARAAELVADVDPLDLAHALATRRGAHEHRAMIVAADQEARLAALTALAAGASAPGLVEGTVGHGSLAFLFTGQGAQRAGMGRELYAAHPAFATAFDAVCAHLDQHLDHPLRTIVFAAPGSDEAALLDNTGYTQPAVFALEVALYRLLESFGVTPGFVAGHSIGELAAAHVAGVFDLADAAAMVAARGRLMQALPTGGAMVAIQASEDEVVPLLTDGVAIAAVNGPQATVVSGDEQAVLDLAAGFGATGRKTRRLTVSHAFHSPRMDPMLAEFRAVAERVTYAPPRIPLVSTVTGEPATELGADYWVGQVREAVRFADAVRTLETAGATTFAEIGPDGVLSAMAAESFTGVTEDPVVTPALRGDRPEADAFAAALARLYVRGFAPDWDVVFAGTTPRRVDLPTYPFQHARFWPTAAPVPEKASTGDDEFWTAVRQGDLSTLPGFPAHALEEALPALSEWHEGRQEQSKVDSWRYGVRWVPFETTASPVLKGTWLVVGEGTTSVADALEKHGAKVVSVDVDPNAAFADQLLLATAGHDFAGVLSLLGTAEGAHPDHPVLPTAVAGTVTLVQALAEIGLDAPLWIVTRDGVDRPEPAQVWGLGRVVALEYPQRWGGLVDLPERFDERAATRLAAVLAGDRDGEDQVVIRPSGTLARRLERRPRTGTGTWTPRGTVLVTGGTGALGARVALWLAKSGAEHLVLTSRRGADAPGAAELTAGLTELGARVSVVACDVADRDAVARLVAEYPPNAVVHAAGLDVPVPLPEVTPALFAQVLAGKVAGARHLDELLGDTPLDAFVLFSSISGIWGSGGQPAYAAANASLDALAVSRHARGLAATAVSWGPWADGGMAQGAPEEHLRRRGLPAIAPDAAITALGQALADGDAQLTVADVDWARFAPAFSVSRARPLLTGVPEAAKAMAPAEEPVAAGETAFSRLLADAPASERQDALTGAIRREAAAVLGHTDGVEQVGPNRAFRELGFDSLTAVELRDRLATASGLRLPATLVFDYPTPAALAAHLLDGLAPDAGSSLLDELERLETALATADVPSGVDDLHGAVAARLQAVLARWNDRRAAEPKVTAAQQLSDASADELLEFIDNELGMS</sequence>
<dbReference type="CDD" id="cd00833">
    <property type="entry name" value="PKS"/>
    <property type="match status" value="5"/>
</dbReference>
<dbReference type="InterPro" id="IPR014031">
    <property type="entry name" value="Ketoacyl_synth_C"/>
</dbReference>
<dbReference type="PANTHER" id="PTHR43775">
    <property type="entry name" value="FATTY ACID SYNTHASE"/>
    <property type="match status" value="1"/>
</dbReference>
<dbReference type="InterPro" id="IPR014043">
    <property type="entry name" value="Acyl_transferase_dom"/>
</dbReference>
<dbReference type="Pfam" id="PF00109">
    <property type="entry name" value="ketoacyl-synt"/>
    <property type="match status" value="5"/>
</dbReference>
<dbReference type="InterPro" id="IPR001227">
    <property type="entry name" value="Ac_transferase_dom_sf"/>
</dbReference>
<dbReference type="InterPro" id="IPR009081">
    <property type="entry name" value="PP-bd_ACP"/>
</dbReference>
<dbReference type="PROSITE" id="PS00012">
    <property type="entry name" value="PHOSPHOPANTETHEINE"/>
    <property type="match status" value="5"/>
</dbReference>
<keyword evidence="3" id="KW-0597">Phosphoprotein</keyword>
<dbReference type="CDD" id="cd08952">
    <property type="entry name" value="KR_1_SDR_x"/>
    <property type="match status" value="5"/>
</dbReference>
<evidence type="ECO:0000313" key="10">
    <source>
        <dbReference type="EMBL" id="MEA5364132.1"/>
    </source>
</evidence>
<dbReference type="Gene3D" id="1.10.1200.10">
    <property type="entry name" value="ACP-like"/>
    <property type="match status" value="5"/>
</dbReference>
<dbReference type="InterPro" id="IPR016039">
    <property type="entry name" value="Thiolase-like"/>
</dbReference>
<dbReference type="SUPFAM" id="SSF53901">
    <property type="entry name" value="Thiolase-like"/>
    <property type="match status" value="5"/>
</dbReference>
<dbReference type="SUPFAM" id="SSF51735">
    <property type="entry name" value="NAD(P)-binding Rossmann-fold domains"/>
    <property type="match status" value="10"/>
</dbReference>
<dbReference type="Gene3D" id="3.30.70.3290">
    <property type="match status" value="5"/>
</dbReference>
<feature type="domain" description="Carrier" evidence="8">
    <location>
        <begin position="1469"/>
        <end position="1544"/>
    </location>
</feature>
<dbReference type="Gene3D" id="6.10.140.1830">
    <property type="match status" value="3"/>
</dbReference>
<dbReference type="InterPro" id="IPR018201">
    <property type="entry name" value="Ketoacyl_synth_AS"/>
</dbReference>
<dbReference type="SUPFAM" id="SSF52151">
    <property type="entry name" value="FabD/lysophospholipase-like"/>
    <property type="match status" value="5"/>
</dbReference>
<feature type="domain" description="Ketosynthase family 3 (KS3)" evidence="9">
    <location>
        <begin position="5962"/>
        <end position="6386"/>
    </location>
</feature>
<dbReference type="SMART" id="SM00823">
    <property type="entry name" value="PKS_PP"/>
    <property type="match status" value="5"/>
</dbReference>
<dbReference type="EMBL" id="JAYFSI010000008">
    <property type="protein sequence ID" value="MEA5364132.1"/>
    <property type="molecule type" value="Genomic_DNA"/>
</dbReference>
<keyword evidence="7" id="KW-0012">Acyltransferase</keyword>
<gene>
    <name evidence="10" type="ORF">VA596_31680</name>
</gene>
<evidence type="ECO:0000256" key="3">
    <source>
        <dbReference type="ARBA" id="ARBA00022553"/>
    </source>
</evidence>
<keyword evidence="11" id="KW-1185">Reference proteome</keyword>
<dbReference type="RefSeq" id="WP_323331873.1">
    <property type="nucleotide sequence ID" value="NZ_JAYFSI010000008.1"/>
</dbReference>
<protein>
    <submittedName>
        <fullName evidence="10">SDR family NAD(P)-dependent oxidoreductase</fullName>
    </submittedName>
</protein>
<proteinExistence type="predicted"/>
<feature type="domain" description="Ketosynthase family 3 (KS3)" evidence="9">
    <location>
        <begin position="33"/>
        <end position="451"/>
    </location>
</feature>
<keyword evidence="5" id="KW-0045">Antibiotic biosynthesis</keyword>
<feature type="domain" description="Carrier" evidence="8">
    <location>
        <begin position="4397"/>
        <end position="4472"/>
    </location>
</feature>
<feature type="domain" description="Carrier" evidence="8">
    <location>
        <begin position="7361"/>
        <end position="7437"/>
    </location>
</feature>
<evidence type="ECO:0000256" key="2">
    <source>
        <dbReference type="ARBA" id="ARBA00022450"/>
    </source>
</evidence>
<dbReference type="PANTHER" id="PTHR43775:SF51">
    <property type="entry name" value="INACTIVE PHENOLPHTHIOCEROL SYNTHESIS POLYKETIDE SYNTHASE TYPE I PKS1-RELATED"/>
    <property type="match status" value="1"/>
</dbReference>
<dbReference type="InterPro" id="IPR020806">
    <property type="entry name" value="PKS_PP-bd"/>
</dbReference>
<evidence type="ECO:0000256" key="7">
    <source>
        <dbReference type="ARBA" id="ARBA00023315"/>
    </source>
</evidence>
<dbReference type="SMART" id="SM00822">
    <property type="entry name" value="PKS_KR"/>
    <property type="match status" value="5"/>
</dbReference>
<dbReference type="InterPro" id="IPR016035">
    <property type="entry name" value="Acyl_Trfase/lysoPLipase"/>
</dbReference>
<feature type="domain" description="Ketosynthase family 3 (KS3)" evidence="9">
    <location>
        <begin position="3018"/>
        <end position="3443"/>
    </location>
</feature>
<dbReference type="InterPro" id="IPR006162">
    <property type="entry name" value="Ppantetheine_attach_site"/>
</dbReference>
<feature type="domain" description="Ketosynthase family 3 (KS3)" evidence="9">
    <location>
        <begin position="4490"/>
        <end position="4914"/>
    </location>
</feature>
<dbReference type="InterPro" id="IPR050091">
    <property type="entry name" value="PKS_NRPS_Biosynth_Enz"/>
</dbReference>
<evidence type="ECO:0000256" key="5">
    <source>
        <dbReference type="ARBA" id="ARBA00023194"/>
    </source>
</evidence>
<comment type="caution">
    <text evidence="10">The sequence shown here is derived from an EMBL/GenBank/DDBJ whole genome shotgun (WGS) entry which is preliminary data.</text>
</comment>
<dbReference type="PROSITE" id="PS50075">
    <property type="entry name" value="CARRIER"/>
    <property type="match status" value="5"/>
</dbReference>
<keyword evidence="2" id="KW-0596">Phosphopantetheine</keyword>
<dbReference type="Pfam" id="PF08990">
    <property type="entry name" value="Docking"/>
    <property type="match status" value="1"/>
</dbReference>
<dbReference type="InterPro" id="IPR036291">
    <property type="entry name" value="NAD(P)-bd_dom_sf"/>
</dbReference>
<dbReference type="InterPro" id="IPR057326">
    <property type="entry name" value="KR_dom"/>
</dbReference>
<dbReference type="Gene3D" id="3.40.47.10">
    <property type="match status" value="5"/>
</dbReference>
<dbReference type="SMART" id="SM00825">
    <property type="entry name" value="PKS_KS"/>
    <property type="match status" value="5"/>
</dbReference>
<dbReference type="SUPFAM" id="SSF55048">
    <property type="entry name" value="Probable ACP-binding domain of malonyl-CoA ACP transacylase"/>
    <property type="match status" value="5"/>
</dbReference>
<feature type="domain" description="Carrier" evidence="8">
    <location>
        <begin position="5867"/>
        <end position="5945"/>
    </location>
</feature>
<dbReference type="Pfam" id="PF00698">
    <property type="entry name" value="Acyl_transf_1"/>
    <property type="match status" value="5"/>
</dbReference>
<comment type="cofactor">
    <cofactor evidence="1">
        <name>pantetheine 4'-phosphate</name>
        <dbReference type="ChEBI" id="CHEBI:47942"/>
    </cofactor>
</comment>
<dbReference type="InterPro" id="IPR016036">
    <property type="entry name" value="Malonyl_transacylase_ACP-bd"/>
</dbReference>
<dbReference type="Pfam" id="PF16197">
    <property type="entry name" value="KAsynt_C_assoc"/>
    <property type="match status" value="5"/>
</dbReference>
<dbReference type="InterPro" id="IPR013968">
    <property type="entry name" value="PKS_KR"/>
</dbReference>
<reference evidence="10 11" key="1">
    <citation type="submission" date="2023-12" db="EMBL/GenBank/DDBJ databases">
        <title>Amycolatopsis sp. V23-08.</title>
        <authorList>
            <person name="Somphong A."/>
        </authorList>
    </citation>
    <scope>NUCLEOTIDE SEQUENCE [LARGE SCALE GENOMIC DNA]</scope>
    <source>
        <strain evidence="10 11">V23-08</strain>
    </source>
</reference>
<evidence type="ECO:0000259" key="8">
    <source>
        <dbReference type="PROSITE" id="PS50075"/>
    </source>
</evidence>
<keyword evidence="4" id="KW-0808">Transferase</keyword>
<dbReference type="PROSITE" id="PS00606">
    <property type="entry name" value="KS3_1"/>
    <property type="match status" value="5"/>
</dbReference>
<dbReference type="Pfam" id="PF00550">
    <property type="entry name" value="PP-binding"/>
    <property type="match status" value="5"/>
</dbReference>
<dbReference type="Gene3D" id="3.40.366.10">
    <property type="entry name" value="Malonyl-Coenzyme A Acyl Carrier Protein, domain 2"/>
    <property type="match status" value="5"/>
</dbReference>
<evidence type="ECO:0000256" key="1">
    <source>
        <dbReference type="ARBA" id="ARBA00001957"/>
    </source>
</evidence>
<dbReference type="InterPro" id="IPR041618">
    <property type="entry name" value="PKS_DE"/>
</dbReference>
<keyword evidence="6" id="KW-0511">Multifunctional enzyme</keyword>
<organism evidence="10 11">
    <name type="scientific">Amycolatopsis heterodermiae</name>
    <dbReference type="NCBI Taxonomy" id="3110235"/>
    <lineage>
        <taxon>Bacteria</taxon>
        <taxon>Bacillati</taxon>
        <taxon>Actinomycetota</taxon>
        <taxon>Actinomycetes</taxon>
        <taxon>Pseudonocardiales</taxon>
        <taxon>Pseudonocardiaceae</taxon>
        <taxon>Amycolatopsis</taxon>
    </lineage>
</organism>
<dbReference type="SMART" id="SM00827">
    <property type="entry name" value="PKS_AT"/>
    <property type="match status" value="5"/>
</dbReference>
<dbReference type="Pfam" id="PF02801">
    <property type="entry name" value="Ketoacyl-synt_C"/>
    <property type="match status" value="5"/>
</dbReference>
<feature type="domain" description="Ketosynthase family 3 (KS3)" evidence="9">
    <location>
        <begin position="1560"/>
        <end position="1985"/>
    </location>
</feature>
<dbReference type="SUPFAM" id="SSF47336">
    <property type="entry name" value="ACP-like"/>
    <property type="match status" value="5"/>
</dbReference>
<evidence type="ECO:0000313" key="11">
    <source>
        <dbReference type="Proteomes" id="UP001304298"/>
    </source>
</evidence>
<dbReference type="InterPro" id="IPR015083">
    <property type="entry name" value="NorB/c/GfsB-D-like_docking"/>
</dbReference>
<name>A0ABU5RCZ8_9PSEU</name>
<dbReference type="InterPro" id="IPR014030">
    <property type="entry name" value="Ketoacyl_synth_N"/>
</dbReference>
<accession>A0ABU5RCZ8</accession>
<dbReference type="PROSITE" id="PS52004">
    <property type="entry name" value="KS3_2"/>
    <property type="match status" value="5"/>
</dbReference>